<dbReference type="Proteomes" id="UP001214854">
    <property type="component" value="Unassembled WGS sequence"/>
</dbReference>
<dbReference type="EMBL" id="JAQQKX010000004">
    <property type="protein sequence ID" value="MDC7682868.1"/>
    <property type="molecule type" value="Genomic_DNA"/>
</dbReference>
<name>A0ABT5HSE0_9CAUL</name>
<comment type="caution">
    <text evidence="1">The sequence shown here is derived from an EMBL/GenBank/DDBJ whole genome shotgun (WGS) entry which is preliminary data.</text>
</comment>
<reference evidence="1 2" key="1">
    <citation type="submission" date="2023-01" db="EMBL/GenBank/DDBJ databases">
        <title>Novel species of the genus Asticcacaulis isolated from rivers.</title>
        <authorList>
            <person name="Lu H."/>
        </authorList>
    </citation>
    <scope>NUCLEOTIDE SEQUENCE [LARGE SCALE GENOMIC DNA]</scope>
    <source>
        <strain evidence="1 2">BYS171W</strain>
    </source>
</reference>
<dbReference type="RefSeq" id="WP_272747355.1">
    <property type="nucleotide sequence ID" value="NZ_JAQQKX010000004.1"/>
</dbReference>
<protein>
    <submittedName>
        <fullName evidence="1">Uncharacterized protein</fullName>
    </submittedName>
</protein>
<gene>
    <name evidence="1" type="ORF">PQU92_06245</name>
</gene>
<evidence type="ECO:0000313" key="1">
    <source>
        <dbReference type="EMBL" id="MDC7682868.1"/>
    </source>
</evidence>
<proteinExistence type="predicted"/>
<evidence type="ECO:0000313" key="2">
    <source>
        <dbReference type="Proteomes" id="UP001214854"/>
    </source>
</evidence>
<sequence>MTLKTLFRPDMVAYFKQEMSLQGTDLTPPRLLIAYLVLFAYIVNVRWRPVSGDVSHFAGKLYRVLKTLDLDSPKKTVFCVTRHLRLPEFVNQRIGRGRRPRMGLYSYYSAEAPTPASLLRLCDDTNRDAAFVMWCGTDTPAVAHPRLVYSGPIFISRNLKLNGAYISYHSA</sequence>
<organism evidence="1 2">
    <name type="scientific">Asticcacaulis aquaticus</name>
    <dbReference type="NCBI Taxonomy" id="2984212"/>
    <lineage>
        <taxon>Bacteria</taxon>
        <taxon>Pseudomonadati</taxon>
        <taxon>Pseudomonadota</taxon>
        <taxon>Alphaproteobacteria</taxon>
        <taxon>Caulobacterales</taxon>
        <taxon>Caulobacteraceae</taxon>
        <taxon>Asticcacaulis</taxon>
    </lineage>
</organism>
<keyword evidence="2" id="KW-1185">Reference proteome</keyword>
<accession>A0ABT5HSE0</accession>